<dbReference type="EMBL" id="CP003638">
    <property type="protein sequence ID" value="AFZ22381.1"/>
    <property type="molecule type" value="Genomic_DNA"/>
</dbReference>
<accession>K9WRG7</accession>
<protein>
    <submittedName>
        <fullName evidence="2">Uncharacterized protein</fullName>
    </submittedName>
</protein>
<keyword evidence="2" id="KW-0614">Plasmid</keyword>
<sequence length="163" mass="18365">MIYCKPIDYPPPAFNPGDRVRFISPEDFFEGGSHTVIASSHTHTLLEGFKFATLNWQLRRVSKASSQISGKSRKHGGEESVTINSKKLRTSRTDLEGTRPTDEFPICFFGVGSPQVFQSFEFFPNFQEIVPPGNDKRATEAIPLPPTRGKPHIKMFTDCNKLF</sequence>
<dbReference type="KEGG" id="mic:Mic7113_6824"/>
<dbReference type="AlphaFoldDB" id="K9WRG7"/>
<dbReference type="RefSeq" id="WP_015186371.1">
    <property type="nucleotide sequence ID" value="NC_019743.1"/>
</dbReference>
<feature type="region of interest" description="Disordered" evidence="1">
    <location>
        <begin position="65"/>
        <end position="97"/>
    </location>
</feature>
<dbReference type="HOGENOM" id="CLU_1625180_0_0_3"/>
<dbReference type="Proteomes" id="UP000010471">
    <property type="component" value="Plasmid pMIC7113.08"/>
</dbReference>
<name>K9WRG7_9CYAN</name>
<evidence type="ECO:0000256" key="1">
    <source>
        <dbReference type="SAM" id="MobiDB-lite"/>
    </source>
</evidence>
<keyword evidence="3" id="KW-1185">Reference proteome</keyword>
<gene>
    <name evidence="2" type="ORF">Mic7113_6824</name>
</gene>
<organism evidence="2 3">
    <name type="scientific">Allocoleopsis franciscana PCC 7113</name>
    <dbReference type="NCBI Taxonomy" id="1173027"/>
    <lineage>
        <taxon>Bacteria</taxon>
        <taxon>Bacillati</taxon>
        <taxon>Cyanobacteriota</taxon>
        <taxon>Cyanophyceae</taxon>
        <taxon>Coleofasciculales</taxon>
        <taxon>Coleofasciculaceae</taxon>
        <taxon>Allocoleopsis</taxon>
        <taxon>Allocoleopsis franciscana</taxon>
    </lineage>
</organism>
<evidence type="ECO:0000313" key="3">
    <source>
        <dbReference type="Proteomes" id="UP000010471"/>
    </source>
</evidence>
<reference evidence="2 3" key="1">
    <citation type="submission" date="2012-06" db="EMBL/GenBank/DDBJ databases">
        <title>Finished plasmid 8 of genome of Microcoleus sp. PCC 7113.</title>
        <authorList>
            <consortium name="US DOE Joint Genome Institute"/>
            <person name="Gugger M."/>
            <person name="Coursin T."/>
            <person name="Rippka R."/>
            <person name="Tandeau De Marsac N."/>
            <person name="Huntemann M."/>
            <person name="Wei C.-L."/>
            <person name="Han J."/>
            <person name="Detter J.C."/>
            <person name="Han C."/>
            <person name="Tapia R."/>
            <person name="Chen A."/>
            <person name="Kyrpides N."/>
            <person name="Mavromatis K."/>
            <person name="Markowitz V."/>
            <person name="Szeto E."/>
            <person name="Ivanova N."/>
            <person name="Pagani I."/>
            <person name="Pati A."/>
            <person name="Goodwin L."/>
            <person name="Nordberg H.P."/>
            <person name="Cantor M.N."/>
            <person name="Hua S.X."/>
            <person name="Woyke T."/>
            <person name="Kerfeld C.A."/>
        </authorList>
    </citation>
    <scope>NUCLEOTIDE SEQUENCE [LARGE SCALE GENOMIC DNA]</scope>
    <source>
        <strain evidence="2 3">PCC 7113</strain>
        <plasmid evidence="2 3">pMIC7113.08</plasmid>
    </source>
</reference>
<proteinExistence type="predicted"/>
<geneLocation type="plasmid" evidence="2 3">
    <name>pMIC7113.08</name>
</geneLocation>
<evidence type="ECO:0000313" key="2">
    <source>
        <dbReference type="EMBL" id="AFZ22381.1"/>
    </source>
</evidence>